<keyword evidence="5" id="KW-0408">Iron</keyword>
<dbReference type="GO" id="GO:0004497">
    <property type="term" value="F:monooxygenase activity"/>
    <property type="evidence" value="ECO:0007669"/>
    <property type="project" value="InterPro"/>
</dbReference>
<keyword evidence="2" id="KW-0349">Heme</keyword>
<dbReference type="AlphaFoldDB" id="A0A5J9W0R7"/>
<dbReference type="OrthoDB" id="781319at2759"/>
<reference evidence="6 7" key="1">
    <citation type="journal article" date="2019" name="Sci. Rep.">
        <title>A high-quality genome of Eragrostis curvula grass provides insights into Poaceae evolution and supports new strategies to enhance forage quality.</title>
        <authorList>
            <person name="Carballo J."/>
            <person name="Santos B.A.C.M."/>
            <person name="Zappacosta D."/>
            <person name="Garbus I."/>
            <person name="Selva J.P."/>
            <person name="Gallo C.A."/>
            <person name="Diaz A."/>
            <person name="Albertini E."/>
            <person name="Caccamo M."/>
            <person name="Echenique V."/>
        </authorList>
    </citation>
    <scope>NUCLEOTIDE SEQUENCE [LARGE SCALE GENOMIC DNA]</scope>
    <source>
        <strain evidence="7">cv. Victoria</strain>
        <tissue evidence="6">Leaf</tissue>
    </source>
</reference>
<evidence type="ECO:0000256" key="2">
    <source>
        <dbReference type="ARBA" id="ARBA00022617"/>
    </source>
</evidence>
<evidence type="ECO:0000256" key="5">
    <source>
        <dbReference type="ARBA" id="ARBA00023004"/>
    </source>
</evidence>
<evidence type="ECO:0000313" key="6">
    <source>
        <dbReference type="EMBL" id="TVU41541.1"/>
    </source>
</evidence>
<feature type="non-terminal residue" evidence="6">
    <location>
        <position position="1"/>
    </location>
</feature>
<comment type="caution">
    <text evidence="6">The sequence shown here is derived from an EMBL/GenBank/DDBJ whole genome shotgun (WGS) entry which is preliminary data.</text>
</comment>
<dbReference type="GO" id="GO:0020037">
    <property type="term" value="F:heme binding"/>
    <property type="evidence" value="ECO:0007669"/>
    <property type="project" value="InterPro"/>
</dbReference>
<organism evidence="6 7">
    <name type="scientific">Eragrostis curvula</name>
    <name type="common">weeping love grass</name>
    <dbReference type="NCBI Taxonomy" id="38414"/>
    <lineage>
        <taxon>Eukaryota</taxon>
        <taxon>Viridiplantae</taxon>
        <taxon>Streptophyta</taxon>
        <taxon>Embryophyta</taxon>
        <taxon>Tracheophyta</taxon>
        <taxon>Spermatophyta</taxon>
        <taxon>Magnoliopsida</taxon>
        <taxon>Liliopsida</taxon>
        <taxon>Poales</taxon>
        <taxon>Poaceae</taxon>
        <taxon>PACMAD clade</taxon>
        <taxon>Chloridoideae</taxon>
        <taxon>Eragrostideae</taxon>
        <taxon>Eragrostidinae</taxon>
        <taxon>Eragrostis</taxon>
    </lineage>
</organism>
<dbReference type="GO" id="GO:0016705">
    <property type="term" value="F:oxidoreductase activity, acting on paired donors, with incorporation or reduction of molecular oxygen"/>
    <property type="evidence" value="ECO:0007669"/>
    <property type="project" value="InterPro"/>
</dbReference>
<evidence type="ECO:0000256" key="3">
    <source>
        <dbReference type="ARBA" id="ARBA00022723"/>
    </source>
</evidence>
<protein>
    <recommendedName>
        <fullName evidence="8">Cytochrome P450</fullName>
    </recommendedName>
</protein>
<dbReference type="SUPFAM" id="SSF48264">
    <property type="entry name" value="Cytochrome P450"/>
    <property type="match status" value="1"/>
</dbReference>
<keyword evidence="3" id="KW-0479">Metal-binding</keyword>
<gene>
    <name evidence="6" type="ORF">EJB05_15069</name>
</gene>
<dbReference type="InterPro" id="IPR036396">
    <property type="entry name" value="Cyt_P450_sf"/>
</dbReference>
<dbReference type="Gene3D" id="1.10.630.10">
    <property type="entry name" value="Cytochrome P450"/>
    <property type="match status" value="1"/>
</dbReference>
<dbReference type="Gramene" id="TVU41541">
    <property type="protein sequence ID" value="TVU41541"/>
    <property type="gene ID" value="EJB05_15069"/>
</dbReference>
<comment type="similarity">
    <text evidence="1">Belongs to the cytochrome P450 family.</text>
</comment>
<evidence type="ECO:0008006" key="8">
    <source>
        <dbReference type="Google" id="ProtNLM"/>
    </source>
</evidence>
<evidence type="ECO:0000256" key="4">
    <source>
        <dbReference type="ARBA" id="ARBA00023002"/>
    </source>
</evidence>
<dbReference type="Proteomes" id="UP000324897">
    <property type="component" value="Chromosome 4"/>
</dbReference>
<keyword evidence="7" id="KW-1185">Reference proteome</keyword>
<accession>A0A5J9W0R7</accession>
<evidence type="ECO:0000256" key="1">
    <source>
        <dbReference type="ARBA" id="ARBA00010617"/>
    </source>
</evidence>
<name>A0A5J9W0R7_9POAL</name>
<dbReference type="PANTHER" id="PTHR47944:SF4">
    <property type="entry name" value="OS09G0441700 PROTEIN"/>
    <property type="match status" value="1"/>
</dbReference>
<evidence type="ECO:0000313" key="7">
    <source>
        <dbReference type="Proteomes" id="UP000324897"/>
    </source>
</evidence>
<dbReference type="PANTHER" id="PTHR47944">
    <property type="entry name" value="CYTOCHROME P450 98A9"/>
    <property type="match status" value="1"/>
</dbReference>
<keyword evidence="4" id="KW-0560">Oxidoreductase</keyword>
<proteinExistence type="inferred from homology"/>
<dbReference type="GO" id="GO:0005506">
    <property type="term" value="F:iron ion binding"/>
    <property type="evidence" value="ECO:0007669"/>
    <property type="project" value="InterPro"/>
</dbReference>
<sequence length="122" mass="13955">MLRDVREAAAADGGKVVKLRDHLLMVSLNVVSRLVLGKKYVTDDDDKRPGSKMTTPEEFRWMIHEVFVLMGALNVGDLIPWLGWLDLQGYVGRMKRLHKMFDRFLEHVVMLQASCGGELEEK</sequence>
<dbReference type="EMBL" id="RWGY01000007">
    <property type="protein sequence ID" value="TVU41541.1"/>
    <property type="molecule type" value="Genomic_DNA"/>
</dbReference>